<evidence type="ECO:0000313" key="13">
    <source>
        <dbReference type="EMBL" id="KAJ3259215.1"/>
    </source>
</evidence>
<dbReference type="Gene3D" id="3.30.200.20">
    <property type="entry name" value="Phosphorylase Kinase, domain 1"/>
    <property type="match status" value="1"/>
</dbReference>
<dbReference type="PROSITE" id="PS50011">
    <property type="entry name" value="PROTEIN_KINASE_DOM"/>
    <property type="match status" value="1"/>
</dbReference>
<dbReference type="SUPFAM" id="SSF56112">
    <property type="entry name" value="Protein kinase-like (PK-like)"/>
    <property type="match status" value="1"/>
</dbReference>
<dbReference type="Proteomes" id="UP001210925">
    <property type="component" value="Unassembled WGS sequence"/>
</dbReference>
<feature type="compositionally biased region" description="Polar residues" evidence="10">
    <location>
        <begin position="152"/>
        <end position="162"/>
    </location>
</feature>
<evidence type="ECO:0000256" key="5">
    <source>
        <dbReference type="ARBA" id="ARBA00022777"/>
    </source>
</evidence>
<dbReference type="InterPro" id="IPR011009">
    <property type="entry name" value="Kinase-like_dom_sf"/>
</dbReference>
<keyword evidence="6 9" id="KW-0067">ATP-binding</keyword>
<proteinExistence type="predicted"/>
<protein>
    <recommendedName>
        <fullName evidence="1">cAMP-dependent protein kinase</fullName>
        <ecNumber evidence="1">2.7.11.11</ecNumber>
    </recommendedName>
</protein>
<evidence type="ECO:0000256" key="8">
    <source>
        <dbReference type="ARBA" id="ARBA00047454"/>
    </source>
</evidence>
<dbReference type="GO" id="GO:0004691">
    <property type="term" value="F:cAMP-dependent protein kinase activity"/>
    <property type="evidence" value="ECO:0007669"/>
    <property type="project" value="UniProtKB-EC"/>
</dbReference>
<comment type="catalytic activity">
    <reaction evidence="7">
        <text>L-threonyl-[protein] + ATP = O-phospho-L-threonyl-[protein] + ADP + H(+)</text>
        <dbReference type="Rhea" id="RHEA:46608"/>
        <dbReference type="Rhea" id="RHEA-COMP:11060"/>
        <dbReference type="Rhea" id="RHEA-COMP:11605"/>
        <dbReference type="ChEBI" id="CHEBI:15378"/>
        <dbReference type="ChEBI" id="CHEBI:30013"/>
        <dbReference type="ChEBI" id="CHEBI:30616"/>
        <dbReference type="ChEBI" id="CHEBI:61977"/>
        <dbReference type="ChEBI" id="CHEBI:456216"/>
        <dbReference type="EC" id="2.7.11.11"/>
    </reaction>
</comment>
<feature type="domain" description="Protein kinase" evidence="11">
    <location>
        <begin position="226"/>
        <end position="448"/>
    </location>
</feature>
<dbReference type="GO" id="GO:0005524">
    <property type="term" value="F:ATP binding"/>
    <property type="evidence" value="ECO:0007669"/>
    <property type="project" value="UniProtKB-UniRule"/>
</dbReference>
<dbReference type="PANTHER" id="PTHR24353:SF153">
    <property type="entry name" value="CAMP-DEPENDENT PROTEIN KINASE CATALYTIC SUBUNIT 1"/>
    <property type="match status" value="1"/>
</dbReference>
<dbReference type="PROSITE" id="PS00107">
    <property type="entry name" value="PROTEIN_KINASE_ATP"/>
    <property type="match status" value="1"/>
</dbReference>
<evidence type="ECO:0000256" key="9">
    <source>
        <dbReference type="PROSITE-ProRule" id="PRU10141"/>
    </source>
</evidence>
<feature type="region of interest" description="Disordered" evidence="10">
    <location>
        <begin position="136"/>
        <end position="169"/>
    </location>
</feature>
<dbReference type="InterPro" id="IPR017441">
    <property type="entry name" value="Protein_kinase_ATP_BS"/>
</dbReference>
<dbReference type="CDD" id="cd05123">
    <property type="entry name" value="STKc_AGC"/>
    <property type="match status" value="1"/>
</dbReference>
<dbReference type="AlphaFoldDB" id="A0AAD5Y4N1"/>
<evidence type="ECO:0000259" key="12">
    <source>
        <dbReference type="PROSITE" id="PS51285"/>
    </source>
</evidence>
<accession>A0AAD5Y4N1</accession>
<comment type="catalytic activity">
    <reaction evidence="8">
        <text>L-seryl-[protein] + ATP = O-phospho-L-seryl-[protein] + ADP + H(+)</text>
        <dbReference type="Rhea" id="RHEA:17989"/>
        <dbReference type="Rhea" id="RHEA-COMP:9863"/>
        <dbReference type="Rhea" id="RHEA-COMP:11604"/>
        <dbReference type="ChEBI" id="CHEBI:15378"/>
        <dbReference type="ChEBI" id="CHEBI:29999"/>
        <dbReference type="ChEBI" id="CHEBI:30616"/>
        <dbReference type="ChEBI" id="CHEBI:83421"/>
        <dbReference type="ChEBI" id="CHEBI:456216"/>
        <dbReference type="EC" id="2.7.11.11"/>
    </reaction>
</comment>
<evidence type="ECO:0000256" key="7">
    <source>
        <dbReference type="ARBA" id="ARBA00047292"/>
    </source>
</evidence>
<evidence type="ECO:0000259" key="11">
    <source>
        <dbReference type="PROSITE" id="PS50011"/>
    </source>
</evidence>
<evidence type="ECO:0000256" key="3">
    <source>
        <dbReference type="ARBA" id="ARBA00022679"/>
    </source>
</evidence>
<comment type="caution">
    <text evidence="13">The sequence shown here is derived from an EMBL/GenBank/DDBJ whole genome shotgun (WGS) entry which is preliminary data.</text>
</comment>
<dbReference type="Pfam" id="PF00069">
    <property type="entry name" value="Pkinase"/>
    <property type="match status" value="2"/>
</dbReference>
<dbReference type="EC" id="2.7.11.11" evidence="1"/>
<keyword evidence="5 13" id="KW-0418">Kinase</keyword>
<evidence type="ECO:0000256" key="4">
    <source>
        <dbReference type="ARBA" id="ARBA00022741"/>
    </source>
</evidence>
<dbReference type="GO" id="GO:0005829">
    <property type="term" value="C:cytosol"/>
    <property type="evidence" value="ECO:0007669"/>
    <property type="project" value="TreeGrafter"/>
</dbReference>
<dbReference type="GO" id="GO:0005634">
    <property type="term" value="C:nucleus"/>
    <property type="evidence" value="ECO:0007669"/>
    <property type="project" value="TreeGrafter"/>
</dbReference>
<keyword evidence="4 9" id="KW-0547">Nucleotide-binding</keyword>
<dbReference type="GO" id="GO:0005952">
    <property type="term" value="C:cAMP-dependent protein kinase complex"/>
    <property type="evidence" value="ECO:0007669"/>
    <property type="project" value="TreeGrafter"/>
</dbReference>
<dbReference type="PANTHER" id="PTHR24353">
    <property type="entry name" value="CYCLIC NUCLEOTIDE-DEPENDENT PROTEIN KINASE"/>
    <property type="match status" value="1"/>
</dbReference>
<evidence type="ECO:0000256" key="10">
    <source>
        <dbReference type="SAM" id="MobiDB-lite"/>
    </source>
</evidence>
<keyword evidence="14" id="KW-1185">Reference proteome</keyword>
<evidence type="ECO:0000313" key="14">
    <source>
        <dbReference type="Proteomes" id="UP001210925"/>
    </source>
</evidence>
<name>A0AAD5Y4N1_9FUNG</name>
<dbReference type="EMBL" id="JADGKB010000020">
    <property type="protein sequence ID" value="KAJ3259215.1"/>
    <property type="molecule type" value="Genomic_DNA"/>
</dbReference>
<feature type="binding site" evidence="9">
    <location>
        <position position="256"/>
    </location>
    <ligand>
        <name>ATP</name>
        <dbReference type="ChEBI" id="CHEBI:30616"/>
    </ligand>
</feature>
<organism evidence="13 14">
    <name type="scientific">Boothiomyces macroporosus</name>
    <dbReference type="NCBI Taxonomy" id="261099"/>
    <lineage>
        <taxon>Eukaryota</taxon>
        <taxon>Fungi</taxon>
        <taxon>Fungi incertae sedis</taxon>
        <taxon>Chytridiomycota</taxon>
        <taxon>Chytridiomycota incertae sedis</taxon>
        <taxon>Chytridiomycetes</taxon>
        <taxon>Rhizophydiales</taxon>
        <taxon>Terramycetaceae</taxon>
        <taxon>Boothiomyces</taxon>
    </lineage>
</organism>
<evidence type="ECO:0000256" key="6">
    <source>
        <dbReference type="ARBA" id="ARBA00022840"/>
    </source>
</evidence>
<evidence type="ECO:0000256" key="1">
    <source>
        <dbReference type="ARBA" id="ARBA00012444"/>
    </source>
</evidence>
<feature type="domain" description="AGC-kinase C-terminal" evidence="12">
    <location>
        <begin position="449"/>
        <end position="504"/>
    </location>
</feature>
<evidence type="ECO:0000256" key="2">
    <source>
        <dbReference type="ARBA" id="ARBA00022527"/>
    </source>
</evidence>
<dbReference type="PROSITE" id="PS51285">
    <property type="entry name" value="AGC_KINASE_CTER"/>
    <property type="match status" value="1"/>
</dbReference>
<keyword evidence="2" id="KW-0723">Serine/threonine-protein kinase</keyword>
<dbReference type="InterPro" id="IPR000961">
    <property type="entry name" value="AGC-kinase_C"/>
</dbReference>
<sequence>MHSSSGSIQKPLKHISANTSIGSTLCTIMDDGLESQDILADMVSDLALNKGKKQISSTATLSAQSTTSLSGDSKYLKKGTKSISNLGECAKSSKLLTDIKEQRNGEGGSSNTRKLFKSAKSTVSAYALNIQTKLSGKGKSSSTLTSAYSGSIESTTSPSNASPLAGTPDKLFRERTGSVQLPGSSQLKQLEANPINSRLLAHKRNLSAQEFRKFQPKTINYRLEDYNIIRKIGSGGFAQVYLVKLKVASGGYYALKAITKKSIKELDLRTQLVNERAVHLPIRHNFVVELVQIFQTPAHVFFVLEYAACGDLYKALHQVKPENILLDANGHIKVADFGLAKRLERKTNSLCGTPDYVAPEILQEQFYTYQPDWWGVGVLAFELMVGKTPFYATSIQNTYKNILSGKIPWTADISPAAKTVISKFLDPDMSFRLCCRHGITELEGQEWFKDISWMVVKNRGLKPPFIPNITKPEALEEMMKSTTQDSRKIYDEENQTKMADITFE</sequence>
<dbReference type="InterPro" id="IPR000719">
    <property type="entry name" value="Prot_kinase_dom"/>
</dbReference>
<gene>
    <name evidence="13" type="primary">PKA1_2</name>
    <name evidence="13" type="ORF">HK103_002862</name>
</gene>
<reference evidence="13" key="1">
    <citation type="submission" date="2020-05" db="EMBL/GenBank/DDBJ databases">
        <title>Phylogenomic resolution of chytrid fungi.</title>
        <authorList>
            <person name="Stajich J.E."/>
            <person name="Amses K."/>
            <person name="Simmons R."/>
            <person name="Seto K."/>
            <person name="Myers J."/>
            <person name="Bonds A."/>
            <person name="Quandt C.A."/>
            <person name="Barry K."/>
            <person name="Liu P."/>
            <person name="Grigoriev I."/>
            <person name="Longcore J.E."/>
            <person name="James T.Y."/>
        </authorList>
    </citation>
    <scope>NUCLEOTIDE SEQUENCE</scope>
    <source>
        <strain evidence="13">PLAUS21</strain>
    </source>
</reference>
<dbReference type="FunFam" id="3.30.200.20:FF:000042">
    <property type="entry name" value="Aurora kinase A"/>
    <property type="match status" value="1"/>
</dbReference>
<dbReference type="Gene3D" id="1.10.510.10">
    <property type="entry name" value="Transferase(Phosphotransferase) domain 1"/>
    <property type="match status" value="1"/>
</dbReference>
<keyword evidence="3" id="KW-0808">Transferase</keyword>
<dbReference type="InterPro" id="IPR045270">
    <property type="entry name" value="STKc_AGC"/>
</dbReference>
<feature type="compositionally biased region" description="Low complexity" evidence="10">
    <location>
        <begin position="136"/>
        <end position="151"/>
    </location>
</feature>